<evidence type="ECO:0000256" key="1">
    <source>
        <dbReference type="ARBA" id="ARBA00004123"/>
    </source>
</evidence>
<keyword evidence="3 11" id="KW-0235">DNA replication</keyword>
<dbReference type="GO" id="GO:0006310">
    <property type="term" value="P:DNA recombination"/>
    <property type="evidence" value="ECO:0007669"/>
    <property type="project" value="InterPro"/>
</dbReference>
<dbReference type="InterPro" id="IPR012340">
    <property type="entry name" value="NA-bd_OB-fold"/>
</dbReference>
<sequence>MACSSSSPKLPLLSSGSISRILNEELVDHAILQILGYKIVPGSGIERFRLLLNDGETLFPFALLSTQLNYLIETRKLEKFTILKLCKYVSTPILPDKKIILCLEVEPLVPGSIVKDQIYSKTNQSNLCNILNEEQETQPIIQEIPTEESASLINDYHSCKLNNSHVPQNELNYHFGKSTYNSRNIDQPSTSGTSLNTKKDRLSGQYNNQMFNINCNNQKSFLNTQTISQSTLAVIPITSLTPYQNKWAIKARVVYKTSVKKYSNAKGSGLLFTFFLLDETGEIRVTAFDKQAELLHSFLQLNRVYYVSNAKVLLARNNSPVKNDFEITVNANTNIELADDTSTIPNLEFNFVSISEIFKMPKDSYVDVIGVCCNISEMMTVVTKANKEVHKVDLLLIDFDKKSITVSLWGSDAEGYKSQENHVIAIKRAKITDFRGCCLTVSPDSMFFVDPPLREACILQSWYENLGDTSDVKLASSQSLSEWKSQTWKTCADIFSTNLENSDKVEYFTIKATMTEVQKEMCLYKACPLPDCYKKVVDLNNSFYKCPKCDKEYDSFKWILVLSFNLADFSGSLWSVAFREVAESIIGEKTEVLSSIREKNEDQYLNILSTMHFKSFIFKLRSKIEVNNETSHLKTTVLDAKPVNEVLYTKKLLSDIERFKRILKYK</sequence>
<dbReference type="FunFam" id="2.40.50.140:FF:000041">
    <property type="entry name" value="Replication protein A subunit"/>
    <property type="match status" value="1"/>
</dbReference>
<gene>
    <name evidence="15" type="primary">rpa1</name>
    <name evidence="15" type="ORF">CDAR_92971</name>
</gene>
<comment type="caution">
    <text evidence="15">The sequence shown here is derived from an EMBL/GenBank/DDBJ whole genome shotgun (WGS) entry which is preliminary data.</text>
</comment>
<keyword evidence="8 11" id="KW-0539">Nucleus</keyword>
<dbReference type="Pfam" id="PF04057">
    <property type="entry name" value="Rep-A_N"/>
    <property type="match status" value="1"/>
</dbReference>
<evidence type="ECO:0000313" key="16">
    <source>
        <dbReference type="Proteomes" id="UP001054837"/>
    </source>
</evidence>
<dbReference type="AlphaFoldDB" id="A0AAV4PIQ2"/>
<dbReference type="GO" id="GO:0008270">
    <property type="term" value="F:zinc ion binding"/>
    <property type="evidence" value="ECO:0007669"/>
    <property type="project" value="UniProtKB-KW"/>
</dbReference>
<comment type="subcellular location">
    <subcellularLocation>
        <location evidence="1 11">Nucleus</location>
    </subcellularLocation>
</comment>
<organism evidence="15 16">
    <name type="scientific">Caerostris darwini</name>
    <dbReference type="NCBI Taxonomy" id="1538125"/>
    <lineage>
        <taxon>Eukaryota</taxon>
        <taxon>Metazoa</taxon>
        <taxon>Ecdysozoa</taxon>
        <taxon>Arthropoda</taxon>
        <taxon>Chelicerata</taxon>
        <taxon>Arachnida</taxon>
        <taxon>Araneae</taxon>
        <taxon>Araneomorphae</taxon>
        <taxon>Entelegynae</taxon>
        <taxon>Araneoidea</taxon>
        <taxon>Araneidae</taxon>
        <taxon>Caerostris</taxon>
    </lineage>
</organism>
<dbReference type="PANTHER" id="PTHR47165">
    <property type="entry name" value="OS03G0429900 PROTEIN"/>
    <property type="match status" value="1"/>
</dbReference>
<dbReference type="EMBL" id="BPLQ01003001">
    <property type="protein sequence ID" value="GIX96985.1"/>
    <property type="molecule type" value="Genomic_DNA"/>
</dbReference>
<name>A0AAV4PIQ2_9ARAC</name>
<dbReference type="FunFam" id="2.40.50.140:FF:000090">
    <property type="entry name" value="Replication protein A subunit"/>
    <property type="match status" value="1"/>
</dbReference>
<dbReference type="CDD" id="cd04476">
    <property type="entry name" value="RPA1_DBD_C"/>
    <property type="match status" value="1"/>
</dbReference>
<accession>A0AAV4PIQ2</accession>
<keyword evidence="4 11" id="KW-0479">Metal-binding</keyword>
<comment type="similarity">
    <text evidence="2 11">Belongs to the replication factor A protein 1 family.</text>
</comment>
<dbReference type="GO" id="GO:0006260">
    <property type="term" value="P:DNA replication"/>
    <property type="evidence" value="ECO:0007669"/>
    <property type="project" value="UniProtKB-KW"/>
</dbReference>
<feature type="domain" description="Replication protein A OB" evidence="14">
    <location>
        <begin position="354"/>
        <end position="449"/>
    </location>
</feature>
<evidence type="ECO:0000256" key="8">
    <source>
        <dbReference type="ARBA" id="ARBA00023242"/>
    </source>
</evidence>
<proteinExistence type="inferred from homology"/>
<dbReference type="Gene3D" id="2.20.25.10">
    <property type="match status" value="1"/>
</dbReference>
<evidence type="ECO:0000259" key="14">
    <source>
        <dbReference type="Pfam" id="PF16900"/>
    </source>
</evidence>
<dbReference type="GO" id="GO:0005634">
    <property type="term" value="C:nucleus"/>
    <property type="evidence" value="ECO:0007669"/>
    <property type="project" value="UniProtKB-SubCell"/>
</dbReference>
<dbReference type="Pfam" id="PF08646">
    <property type="entry name" value="Rep_fac-A_C"/>
    <property type="match status" value="1"/>
</dbReference>
<evidence type="ECO:0000256" key="7">
    <source>
        <dbReference type="ARBA" id="ARBA00023125"/>
    </source>
</evidence>
<dbReference type="CDD" id="cd04474">
    <property type="entry name" value="RPA1_DBD_A"/>
    <property type="match status" value="1"/>
</dbReference>
<keyword evidence="6 11" id="KW-0862">Zinc</keyword>
<evidence type="ECO:0000256" key="2">
    <source>
        <dbReference type="ARBA" id="ARBA00005690"/>
    </source>
</evidence>
<reference evidence="15 16" key="1">
    <citation type="submission" date="2021-06" db="EMBL/GenBank/DDBJ databases">
        <title>Caerostris darwini draft genome.</title>
        <authorList>
            <person name="Kono N."/>
            <person name="Arakawa K."/>
        </authorList>
    </citation>
    <scope>NUCLEOTIDE SEQUENCE [LARGE SCALE GENOMIC DNA]</scope>
</reference>
<dbReference type="CDD" id="cd04475">
    <property type="entry name" value="RPA1_DBD_B"/>
    <property type="match status" value="1"/>
</dbReference>
<evidence type="ECO:0000256" key="11">
    <source>
        <dbReference type="RuleBase" id="RU364130"/>
    </source>
</evidence>
<comment type="function">
    <text evidence="9 11">As part of the heterotrimeric replication protein A complex (RPA/RP-A), binds and stabilizes single-stranded DNA intermediates, that form during DNA replication or upon DNA stress. It prevents their reannealing and in parallel, recruits and activates different proteins and complexes involved in DNA metabolism. Thereby, it plays an essential role both in DNA replication and the cellular response to DNA damage.</text>
</comment>
<evidence type="ECO:0000256" key="9">
    <source>
        <dbReference type="ARBA" id="ARBA00058595"/>
    </source>
</evidence>
<dbReference type="NCBIfam" id="TIGR00617">
    <property type="entry name" value="rpa1"/>
    <property type="match status" value="1"/>
</dbReference>
<dbReference type="SUPFAM" id="SSF50249">
    <property type="entry name" value="Nucleic acid-binding proteins"/>
    <property type="match status" value="4"/>
</dbReference>
<evidence type="ECO:0000313" key="15">
    <source>
        <dbReference type="EMBL" id="GIX96985.1"/>
    </source>
</evidence>
<evidence type="ECO:0000256" key="3">
    <source>
        <dbReference type="ARBA" id="ARBA00022705"/>
    </source>
</evidence>
<dbReference type="GO" id="GO:0003677">
    <property type="term" value="F:DNA binding"/>
    <property type="evidence" value="ECO:0007669"/>
    <property type="project" value="UniProtKB-KW"/>
</dbReference>
<dbReference type="InterPro" id="IPR013955">
    <property type="entry name" value="Rep_factor-A_C"/>
</dbReference>
<evidence type="ECO:0000256" key="4">
    <source>
        <dbReference type="ARBA" id="ARBA00022723"/>
    </source>
</evidence>
<dbReference type="InterPro" id="IPR031657">
    <property type="entry name" value="REPA_OB_2"/>
</dbReference>
<dbReference type="Gene3D" id="2.40.50.140">
    <property type="entry name" value="Nucleic acid-binding proteins"/>
    <property type="match status" value="4"/>
</dbReference>
<keyword evidence="5 11" id="KW-0863">Zinc-finger</keyword>
<dbReference type="Proteomes" id="UP001054837">
    <property type="component" value="Unassembled WGS sequence"/>
</dbReference>
<evidence type="ECO:0000259" key="13">
    <source>
        <dbReference type="Pfam" id="PF08646"/>
    </source>
</evidence>
<dbReference type="GO" id="GO:0006281">
    <property type="term" value="P:DNA repair"/>
    <property type="evidence" value="ECO:0007669"/>
    <property type="project" value="InterPro"/>
</dbReference>
<keyword evidence="16" id="KW-1185">Reference proteome</keyword>
<dbReference type="InterPro" id="IPR004591">
    <property type="entry name" value="Rfa1"/>
</dbReference>
<evidence type="ECO:0000256" key="10">
    <source>
        <dbReference type="ARBA" id="ARBA00062035"/>
    </source>
</evidence>
<feature type="domain" description="Replication factor-A protein 1 N-terminal" evidence="12">
    <location>
        <begin position="13"/>
        <end position="108"/>
    </location>
</feature>
<comment type="subunit">
    <text evidence="10 11">Component of the heterotrimeric canonical replication protein A complex (RPA).</text>
</comment>
<dbReference type="Pfam" id="PF16900">
    <property type="entry name" value="REPA_OB_2"/>
    <property type="match status" value="1"/>
</dbReference>
<dbReference type="PANTHER" id="PTHR47165:SF4">
    <property type="entry name" value="OS03G0429900 PROTEIN"/>
    <property type="match status" value="1"/>
</dbReference>
<protein>
    <recommendedName>
        <fullName evidence="11">Replication protein A subunit</fullName>
    </recommendedName>
</protein>
<dbReference type="InterPro" id="IPR047192">
    <property type="entry name" value="Euk_RPA1_DBD_C"/>
</dbReference>
<dbReference type="InterPro" id="IPR007199">
    <property type="entry name" value="Rep_factor-A_N"/>
</dbReference>
<dbReference type="FunFam" id="2.40.50.140:FF:000064">
    <property type="entry name" value="Replication protein A subunit"/>
    <property type="match status" value="1"/>
</dbReference>
<keyword evidence="7 11" id="KW-0238">DNA-binding</keyword>
<evidence type="ECO:0000259" key="12">
    <source>
        <dbReference type="Pfam" id="PF04057"/>
    </source>
</evidence>
<feature type="domain" description="Replication factor A C-terminal" evidence="13">
    <location>
        <begin position="507"/>
        <end position="652"/>
    </location>
</feature>
<evidence type="ECO:0000256" key="6">
    <source>
        <dbReference type="ARBA" id="ARBA00022833"/>
    </source>
</evidence>
<evidence type="ECO:0000256" key="5">
    <source>
        <dbReference type="ARBA" id="ARBA00022771"/>
    </source>
</evidence>